<name>A0A9W6ZHA8_9STRA</name>
<evidence type="ECO:0000313" key="2">
    <source>
        <dbReference type="Proteomes" id="UP001165082"/>
    </source>
</evidence>
<organism evidence="1 2">
    <name type="scientific">Triparma retinervis</name>
    <dbReference type="NCBI Taxonomy" id="2557542"/>
    <lineage>
        <taxon>Eukaryota</taxon>
        <taxon>Sar</taxon>
        <taxon>Stramenopiles</taxon>
        <taxon>Ochrophyta</taxon>
        <taxon>Bolidophyceae</taxon>
        <taxon>Parmales</taxon>
        <taxon>Triparmaceae</taxon>
        <taxon>Triparma</taxon>
    </lineage>
</organism>
<reference evidence="1" key="1">
    <citation type="submission" date="2022-07" db="EMBL/GenBank/DDBJ databases">
        <title>Genome analysis of Parmales, a sister group of diatoms, reveals the evolutionary specialization of diatoms from phago-mixotrophs to photoautotrophs.</title>
        <authorList>
            <person name="Ban H."/>
            <person name="Sato S."/>
            <person name="Yoshikawa S."/>
            <person name="Kazumasa Y."/>
            <person name="Nakamura Y."/>
            <person name="Ichinomiya M."/>
            <person name="Saitoh K."/>
            <person name="Sato N."/>
            <person name="Blanc-Mathieu R."/>
            <person name="Endo H."/>
            <person name="Kuwata A."/>
            <person name="Ogata H."/>
        </authorList>
    </citation>
    <scope>NUCLEOTIDE SEQUENCE</scope>
</reference>
<dbReference type="AlphaFoldDB" id="A0A9W6ZHA8"/>
<dbReference type="EMBL" id="BRXZ01000731">
    <property type="protein sequence ID" value="GMH52246.1"/>
    <property type="molecule type" value="Genomic_DNA"/>
</dbReference>
<proteinExistence type="predicted"/>
<comment type="caution">
    <text evidence="1">The sequence shown here is derived from an EMBL/GenBank/DDBJ whole genome shotgun (WGS) entry which is preliminary data.</text>
</comment>
<dbReference type="Proteomes" id="UP001165082">
    <property type="component" value="Unassembled WGS sequence"/>
</dbReference>
<gene>
    <name evidence="1" type="ORF">TrRE_jg9303</name>
</gene>
<sequence length="254" mass="27479">MDDATFDVVSRLFPIGLFLAPLASEPNCRNSMSSGKPIRLQLGAIKAKKRKRQGCGTCRIMSKENQMMFSRELINIVGTRLVNPDVAHADLDFAHGDLVNQRPSFTIALCPNSAPNFVFLNEQPVTSTPSLSLSTIPAFSSQSKQTLSDLSVPLPAYNYSSSMTLSGGLGPPNSQDYPNSNNAALVFFSPPKSPNKTPTKKVASLTKDEVAEMDLSSGYAKIVAELILKNATNQTASIFQGCVVAVPRKEDFEF</sequence>
<accession>A0A9W6ZHA8</accession>
<evidence type="ECO:0000313" key="1">
    <source>
        <dbReference type="EMBL" id="GMH52246.1"/>
    </source>
</evidence>
<keyword evidence="2" id="KW-1185">Reference proteome</keyword>
<dbReference type="OrthoDB" id="10545197at2759"/>
<protein>
    <submittedName>
        <fullName evidence="1">Uncharacterized protein</fullName>
    </submittedName>
</protein>